<dbReference type="CDD" id="cd00796">
    <property type="entry name" value="INT_Rci_Hp1_C"/>
    <property type="match status" value="1"/>
</dbReference>
<dbReference type="RefSeq" id="WP_066043947.1">
    <property type="nucleotide sequence ID" value="NZ_AP013042.1"/>
</dbReference>
<dbReference type="PROSITE" id="PS51898">
    <property type="entry name" value="TYR_RECOMBINASE"/>
    <property type="match status" value="1"/>
</dbReference>
<evidence type="ECO:0000256" key="2">
    <source>
        <dbReference type="ARBA" id="ARBA00023125"/>
    </source>
</evidence>
<keyword evidence="2 4" id="KW-0238">DNA-binding</keyword>
<dbReference type="InterPro" id="IPR011010">
    <property type="entry name" value="DNA_brk_join_enz"/>
</dbReference>
<dbReference type="GO" id="GO:0006310">
    <property type="term" value="P:DNA recombination"/>
    <property type="evidence" value="ECO:0007669"/>
    <property type="project" value="UniProtKB-KW"/>
</dbReference>
<evidence type="ECO:0000256" key="3">
    <source>
        <dbReference type="ARBA" id="ARBA00023172"/>
    </source>
</evidence>
<dbReference type="GO" id="GO:0015074">
    <property type="term" value="P:DNA integration"/>
    <property type="evidence" value="ECO:0007669"/>
    <property type="project" value="UniProtKB-KW"/>
</dbReference>
<accession>A0A0P0UR82</accession>
<reference evidence="7 8" key="1">
    <citation type="journal article" date="2000" name="Mar. Ecol. Prog. Ser.">
        <title>Phylogenetic characterization of endosymbionts in three hydrothermal vent mussels: influence on host distributions.</title>
        <authorList>
            <person name="Fujiwara Y."/>
            <person name="Takai K."/>
            <person name="Uematsu K."/>
            <person name="Tsuchida S."/>
            <person name="Hunt J.C."/>
            <person name="Hashimoto J."/>
        </authorList>
    </citation>
    <scope>NUCLEOTIDE SEQUENCE [LARGE SCALE GENOMIC DNA]</scope>
    <source>
        <strain evidence="7 8">Myojin Knoll</strain>
    </source>
</reference>
<dbReference type="InterPro" id="IPR013762">
    <property type="entry name" value="Integrase-like_cat_sf"/>
</dbReference>
<evidence type="ECO:0000259" key="6">
    <source>
        <dbReference type="PROSITE" id="PS51900"/>
    </source>
</evidence>
<dbReference type="InterPro" id="IPR057084">
    <property type="entry name" value="Int_N"/>
</dbReference>
<keyword evidence="3" id="KW-0233">DNA recombination</keyword>
<dbReference type="KEGG" id="ebh:BSEPE_0597"/>
<dbReference type="InterPro" id="IPR010998">
    <property type="entry name" value="Integrase_recombinase_N"/>
</dbReference>
<proteinExistence type="predicted"/>
<evidence type="ECO:0000313" key="7">
    <source>
        <dbReference type="EMBL" id="BAS67604.1"/>
    </source>
</evidence>
<dbReference type="Proteomes" id="UP000067399">
    <property type="component" value="Chromosome"/>
</dbReference>
<dbReference type="Gene3D" id="1.10.150.130">
    <property type="match status" value="1"/>
</dbReference>
<evidence type="ECO:0000256" key="4">
    <source>
        <dbReference type="PROSITE-ProRule" id="PRU01248"/>
    </source>
</evidence>
<organism evidence="7 8">
    <name type="scientific">endosymbiont of Bathymodiolus septemdierum str. Myojin knoll</name>
    <dbReference type="NCBI Taxonomy" id="1303921"/>
    <lineage>
        <taxon>Bacteria</taxon>
        <taxon>Pseudomonadati</taxon>
        <taxon>Pseudomonadota</taxon>
        <taxon>Gammaproteobacteria</taxon>
        <taxon>sulfur-oxidizing symbionts</taxon>
    </lineage>
</organism>
<dbReference type="OrthoDB" id="9057547at2"/>
<keyword evidence="1" id="KW-0229">DNA integration</keyword>
<feature type="domain" description="Tyr recombinase" evidence="5">
    <location>
        <begin position="162"/>
        <end position="317"/>
    </location>
</feature>
<evidence type="ECO:0000259" key="5">
    <source>
        <dbReference type="PROSITE" id="PS51898"/>
    </source>
</evidence>
<dbReference type="InterPro" id="IPR050090">
    <property type="entry name" value="Tyrosine_recombinase_XerCD"/>
</dbReference>
<gene>
    <name evidence="7" type="ORF">BSEPE_0597</name>
</gene>
<dbReference type="Gene3D" id="1.10.443.10">
    <property type="entry name" value="Intergrase catalytic core"/>
    <property type="match status" value="1"/>
</dbReference>
<dbReference type="Pfam" id="PF00589">
    <property type="entry name" value="Phage_integrase"/>
    <property type="match status" value="1"/>
</dbReference>
<sequence length="324" mass="37381">MSIKRTKSGKWRADVNVGGRTCVGGKRIRKIFSTKREAQNFEAATRGNHAQGKPWDLARKKQDYRLSQLVQDWYDIHGRKLKDGHKRVLTLNKLIDNFNDPWLSDFTSKDFLIFRSKNNSVSDNTLNHYQTYLNVMFKRLIEIGQIDTNPIDKVKLLRFDPTELAYLTTDEVIELLAHFKPKKSDAYMVTKICLSTGARWNEAVSIKKSSIRNDKISVLGKNGKIRYLIVTKKLADEIKSTAPYIDPYTTFQRSLIKLNFKKAKGQMTHILRHTFASHFIMNGGNILTLQKILDHSSLNTTMRYAHLAPEFLNEMTALNPIDFK</sequence>
<evidence type="ECO:0000313" key="8">
    <source>
        <dbReference type="Proteomes" id="UP000067399"/>
    </source>
</evidence>
<keyword evidence="8" id="KW-1185">Reference proteome</keyword>
<dbReference type="EMBL" id="AP013042">
    <property type="protein sequence ID" value="BAS67604.1"/>
    <property type="molecule type" value="Genomic_DNA"/>
</dbReference>
<reference evidence="7 8" key="2">
    <citation type="journal article" date="2016" name="ISME J.">
        <title>Heterogeneous composition of key metabolic gene clusters in a vent mussel symbiont population.</title>
        <authorList>
            <person name="Ikuta T."/>
            <person name="Takaki Y."/>
            <person name="Nagai Y."/>
            <person name="Shimamura S."/>
            <person name="Tsuda M."/>
            <person name="Kawagucci S."/>
            <person name="Aoki Y."/>
            <person name="Inoue K."/>
            <person name="Teruya M."/>
            <person name="Satou K."/>
            <person name="Teruya K."/>
            <person name="Shimoji M."/>
            <person name="Tamotsu H."/>
            <person name="Hirano T."/>
            <person name="Maruyama T."/>
            <person name="Yoshida T."/>
        </authorList>
    </citation>
    <scope>NUCLEOTIDE SEQUENCE [LARGE SCALE GENOMIC DNA]</scope>
    <source>
        <strain evidence="7 8">Myojin Knoll</strain>
    </source>
</reference>
<dbReference type="InterPro" id="IPR002104">
    <property type="entry name" value="Integrase_catalytic"/>
</dbReference>
<dbReference type="PANTHER" id="PTHR30349">
    <property type="entry name" value="PHAGE INTEGRASE-RELATED"/>
    <property type="match status" value="1"/>
</dbReference>
<evidence type="ECO:0000256" key="1">
    <source>
        <dbReference type="ARBA" id="ARBA00022908"/>
    </source>
</evidence>
<dbReference type="PROSITE" id="PS51900">
    <property type="entry name" value="CB"/>
    <property type="match status" value="1"/>
</dbReference>
<dbReference type="InterPro" id="IPR044068">
    <property type="entry name" value="CB"/>
</dbReference>
<dbReference type="SUPFAM" id="SSF56349">
    <property type="entry name" value="DNA breaking-rejoining enzymes"/>
    <property type="match status" value="1"/>
</dbReference>
<dbReference type="STRING" id="1303921.BSEPE_0597"/>
<feature type="domain" description="Core-binding (CB)" evidence="6">
    <location>
        <begin position="64"/>
        <end position="141"/>
    </location>
</feature>
<protein>
    <submittedName>
        <fullName evidence="7">Phage integrase family protein</fullName>
    </submittedName>
</protein>
<dbReference type="PANTHER" id="PTHR30349:SF93">
    <property type="entry name" value="FELS-2 PROPHAGE PROTEIN"/>
    <property type="match status" value="1"/>
</dbReference>
<name>A0A0P0UR82_9GAMM</name>
<dbReference type="AlphaFoldDB" id="A0A0P0UR82"/>
<dbReference type="GO" id="GO:0003677">
    <property type="term" value="F:DNA binding"/>
    <property type="evidence" value="ECO:0007669"/>
    <property type="project" value="UniProtKB-UniRule"/>
</dbReference>
<dbReference type="Pfam" id="PF24624">
    <property type="entry name" value="Int_N"/>
    <property type="match status" value="1"/>
</dbReference>